<reference evidence="3 4" key="1">
    <citation type="submission" date="2024-10" db="EMBL/GenBank/DDBJ databases">
        <authorList>
            <person name="Riesco R."/>
        </authorList>
    </citation>
    <scope>NUCLEOTIDE SEQUENCE [LARGE SCALE GENOMIC DNA]</scope>
    <source>
        <strain evidence="3 4">NCIMB 15449</strain>
    </source>
</reference>
<keyword evidence="2" id="KW-1133">Transmembrane helix</keyword>
<comment type="caution">
    <text evidence="3">The sequence shown here is derived from an EMBL/GenBank/DDBJ whole genome shotgun (WGS) entry which is preliminary data.</text>
</comment>
<name>A0ABW7JQ75_9NOCA</name>
<dbReference type="Proteomes" id="UP001609175">
    <property type="component" value="Unassembled WGS sequence"/>
</dbReference>
<dbReference type="RefSeq" id="WP_395115819.1">
    <property type="nucleotide sequence ID" value="NZ_JBIMSO010000059.1"/>
</dbReference>
<evidence type="ECO:0000256" key="2">
    <source>
        <dbReference type="SAM" id="Phobius"/>
    </source>
</evidence>
<sequence length="173" mass="18583">MGEKRVQVTHNGVIEWMSEEDAAKFEAKKQTKRTTRISWLALAVATLSALFAWDSSSGSLASARYSSNLPCVNYRTVVFNLYDRGLDAGQIAAVLNLEQISFDSKGEKADPGPAYDNLYKDTCGKIEDVVVNLRSTPSQPGSTRSGSSPTTLQSTTQLPGGQVSPDPAVTPVP</sequence>
<accession>A0ABW7JQ75</accession>
<feature type="compositionally biased region" description="Low complexity" evidence="1">
    <location>
        <begin position="134"/>
        <end position="162"/>
    </location>
</feature>
<keyword evidence="2" id="KW-0812">Transmembrane</keyword>
<feature type="region of interest" description="Disordered" evidence="1">
    <location>
        <begin position="134"/>
        <end position="173"/>
    </location>
</feature>
<proteinExistence type="predicted"/>
<feature type="transmembrane region" description="Helical" evidence="2">
    <location>
        <begin position="37"/>
        <end position="53"/>
    </location>
</feature>
<dbReference type="EMBL" id="JBIMSO010000059">
    <property type="protein sequence ID" value="MFH5210148.1"/>
    <property type="molecule type" value="Genomic_DNA"/>
</dbReference>
<evidence type="ECO:0000313" key="3">
    <source>
        <dbReference type="EMBL" id="MFH5210148.1"/>
    </source>
</evidence>
<keyword evidence="2" id="KW-0472">Membrane</keyword>
<gene>
    <name evidence="3" type="ORF">ACHIPZ_18365</name>
</gene>
<evidence type="ECO:0000313" key="4">
    <source>
        <dbReference type="Proteomes" id="UP001609175"/>
    </source>
</evidence>
<organism evidence="3 4">
    <name type="scientific">Antrihabitans spumae</name>
    <dbReference type="NCBI Taxonomy" id="3373370"/>
    <lineage>
        <taxon>Bacteria</taxon>
        <taxon>Bacillati</taxon>
        <taxon>Actinomycetota</taxon>
        <taxon>Actinomycetes</taxon>
        <taxon>Mycobacteriales</taxon>
        <taxon>Nocardiaceae</taxon>
        <taxon>Antrihabitans</taxon>
    </lineage>
</organism>
<evidence type="ECO:0000256" key="1">
    <source>
        <dbReference type="SAM" id="MobiDB-lite"/>
    </source>
</evidence>
<protein>
    <submittedName>
        <fullName evidence="3">Uncharacterized protein</fullName>
    </submittedName>
</protein>